<evidence type="ECO:0000313" key="2">
    <source>
        <dbReference type="EMBL" id="HFB53449.1"/>
    </source>
</evidence>
<dbReference type="InterPro" id="IPR036188">
    <property type="entry name" value="FAD/NAD-bd_sf"/>
</dbReference>
<dbReference type="InterPro" id="IPR052541">
    <property type="entry name" value="SQRD"/>
</dbReference>
<dbReference type="GO" id="GO:0016491">
    <property type="term" value="F:oxidoreductase activity"/>
    <property type="evidence" value="ECO:0007669"/>
    <property type="project" value="InterPro"/>
</dbReference>
<feature type="domain" description="FAD/NAD(P)-binding" evidence="1">
    <location>
        <begin position="2"/>
        <end position="133"/>
    </location>
</feature>
<feature type="non-terminal residue" evidence="2">
    <location>
        <position position="243"/>
    </location>
</feature>
<dbReference type="Proteomes" id="UP000886390">
    <property type="component" value="Unassembled WGS sequence"/>
</dbReference>
<accession>A0A7C3FW19</accession>
<reference evidence="2" key="1">
    <citation type="journal article" date="2020" name="mSystems">
        <title>Genome- and Community-Level Interaction Insights into Carbon Utilization and Element Cycling Functions of Hydrothermarchaeota in Hydrothermal Sediment.</title>
        <authorList>
            <person name="Zhou Z."/>
            <person name="Liu Y."/>
            <person name="Xu W."/>
            <person name="Pan J."/>
            <person name="Luo Z.H."/>
            <person name="Li M."/>
        </authorList>
    </citation>
    <scope>NUCLEOTIDE SEQUENCE [LARGE SCALE GENOMIC DNA]</scope>
    <source>
        <strain evidence="2">HyVt-507</strain>
    </source>
</reference>
<dbReference type="Pfam" id="PF07992">
    <property type="entry name" value="Pyr_redox_2"/>
    <property type="match status" value="1"/>
</dbReference>
<evidence type="ECO:0000259" key="1">
    <source>
        <dbReference type="Pfam" id="PF07992"/>
    </source>
</evidence>
<gene>
    <name evidence="2" type="ORF">ENJ67_01840</name>
</gene>
<protein>
    <recommendedName>
        <fullName evidence="1">FAD/NAD(P)-binding domain-containing protein</fullName>
    </recommendedName>
</protein>
<proteinExistence type="predicted"/>
<organism evidence="2">
    <name type="scientific">Sulfurimonas autotrophica</name>
    <dbReference type="NCBI Taxonomy" id="202747"/>
    <lineage>
        <taxon>Bacteria</taxon>
        <taxon>Pseudomonadati</taxon>
        <taxon>Campylobacterota</taxon>
        <taxon>Epsilonproteobacteria</taxon>
        <taxon>Campylobacterales</taxon>
        <taxon>Sulfurimonadaceae</taxon>
        <taxon>Sulfurimonas</taxon>
    </lineage>
</organism>
<dbReference type="PANTHER" id="PTHR43755:SF1">
    <property type="entry name" value="FAD-DEPENDENT PYRIDINE NUCLEOTIDE-DISULPHIDE OXIDOREDUCTASE"/>
    <property type="match status" value="1"/>
</dbReference>
<dbReference type="SUPFAM" id="SSF51905">
    <property type="entry name" value="FAD/NAD(P)-binding domain"/>
    <property type="match status" value="1"/>
</dbReference>
<comment type="caution">
    <text evidence="2">The sequence shown here is derived from an EMBL/GenBank/DDBJ whole genome shotgun (WGS) entry which is preliminary data.</text>
</comment>
<dbReference type="Gene3D" id="3.50.50.60">
    <property type="entry name" value="FAD/NAD(P)-binding domain"/>
    <property type="match status" value="2"/>
</dbReference>
<dbReference type="InterPro" id="IPR023753">
    <property type="entry name" value="FAD/NAD-binding_dom"/>
</dbReference>
<name>A0A7C3FW19_9BACT</name>
<dbReference type="AlphaFoldDB" id="A0A7C3FW19"/>
<dbReference type="EMBL" id="DRNH01000093">
    <property type="protein sequence ID" value="HFB53449.1"/>
    <property type="molecule type" value="Genomic_DNA"/>
</dbReference>
<dbReference type="PANTHER" id="PTHR43755">
    <property type="match status" value="1"/>
</dbReference>
<sequence length="243" mass="27259">MKKVVILGAGFAGLHAFYKIRHLIGKKIDVTLIDKRSHSLLKPSLPEVAFEGAALSHSLVELEHTLSSRGATFIQDEVIKIDAKANTLKLGNDETVGYDYLLITLGAVKDYDAVKGFREYGYSVCDDTQAQRLWEKVKTFEGGKIVTGAAKSRWGTRVDAPPLSAPCEGPIGEIMFMLDYYLTEDKHLTREKDYKVDVFTPGEIFFEDVGDTPREVVGKYKQERKMDLHNNKVLREIGKDFIA</sequence>